<dbReference type="Pfam" id="PF00850">
    <property type="entry name" value="Hist_deacetyl"/>
    <property type="match status" value="1"/>
</dbReference>
<feature type="compositionally biased region" description="Low complexity" evidence="1">
    <location>
        <begin position="962"/>
        <end position="992"/>
    </location>
</feature>
<dbReference type="GO" id="GO:0004407">
    <property type="term" value="F:histone deacetylase activity"/>
    <property type="evidence" value="ECO:0007669"/>
    <property type="project" value="TreeGrafter"/>
</dbReference>
<dbReference type="FunFam" id="3.40.800.20:FF:000011">
    <property type="entry name" value="Histone deacetylase HOS3"/>
    <property type="match status" value="1"/>
</dbReference>
<dbReference type="AlphaFoldDB" id="A0A9P4YWJ2"/>
<feature type="compositionally biased region" description="Polar residues" evidence="1">
    <location>
        <begin position="1086"/>
        <end position="1096"/>
    </location>
</feature>
<feature type="region of interest" description="Disordered" evidence="1">
    <location>
        <begin position="951"/>
        <end position="1181"/>
    </location>
</feature>
<dbReference type="OrthoDB" id="5232919at2759"/>
<dbReference type="EMBL" id="JAANYQ010000007">
    <property type="protein sequence ID" value="KAF4123097.1"/>
    <property type="molecule type" value="Genomic_DNA"/>
</dbReference>
<comment type="caution">
    <text evidence="3">The sequence shown here is derived from an EMBL/GenBank/DDBJ whole genome shotgun (WGS) entry which is preliminary data.</text>
</comment>
<dbReference type="GeneID" id="55972870"/>
<feature type="region of interest" description="Disordered" evidence="1">
    <location>
        <begin position="756"/>
        <end position="938"/>
    </location>
</feature>
<feature type="domain" description="Histone deacetylase" evidence="2">
    <location>
        <begin position="260"/>
        <end position="587"/>
    </location>
</feature>
<organism evidence="3 4">
    <name type="scientific">Geosmithia morbida</name>
    <dbReference type="NCBI Taxonomy" id="1094350"/>
    <lineage>
        <taxon>Eukaryota</taxon>
        <taxon>Fungi</taxon>
        <taxon>Dikarya</taxon>
        <taxon>Ascomycota</taxon>
        <taxon>Pezizomycotina</taxon>
        <taxon>Sordariomycetes</taxon>
        <taxon>Hypocreomycetidae</taxon>
        <taxon>Hypocreales</taxon>
        <taxon>Bionectriaceae</taxon>
        <taxon>Geosmithia</taxon>
    </lineage>
</organism>
<evidence type="ECO:0000313" key="4">
    <source>
        <dbReference type="Proteomes" id="UP000749293"/>
    </source>
</evidence>
<accession>A0A9P4YWJ2</accession>
<dbReference type="InterPro" id="IPR023696">
    <property type="entry name" value="Ureohydrolase_dom_sf"/>
</dbReference>
<feature type="compositionally biased region" description="Low complexity" evidence="1">
    <location>
        <begin position="856"/>
        <end position="874"/>
    </location>
</feature>
<dbReference type="GO" id="GO:0010468">
    <property type="term" value="P:regulation of gene expression"/>
    <property type="evidence" value="ECO:0007669"/>
    <property type="project" value="UniProtKB-ARBA"/>
</dbReference>
<evidence type="ECO:0000313" key="3">
    <source>
        <dbReference type="EMBL" id="KAF4123097.1"/>
    </source>
</evidence>
<dbReference type="Proteomes" id="UP000749293">
    <property type="component" value="Unassembled WGS sequence"/>
</dbReference>
<feature type="region of interest" description="Disordered" evidence="1">
    <location>
        <begin position="654"/>
        <end position="678"/>
    </location>
</feature>
<feature type="compositionally biased region" description="Basic and acidic residues" evidence="1">
    <location>
        <begin position="291"/>
        <end position="303"/>
    </location>
</feature>
<sequence>MASSFGDAPKSRRSSMNPATDDGSGALTSSLSQLTISQDGSSDYPSSREPRPTIARKQSTPTPLRPPSSTSRVRGSSRSPSAGPRSRASSPTLHRKASMNSLHSANGVGPSQPRLRRASSGQPLSPGPKHPPSPQSPVQERAPLMTPASVAADCLRAELDAHHGDSSSPLPSPELVIILNDAVYGHRFSRPRTSRAALNTIVERPERIKAGVLGISLAYIRLGQRHSDGSVPLHPKRDPQALPSIPFRIRKTTRRLALLSQAVTNVHGTRWMDELKAMCESAESKLAMGGKELERRPTSRGGDDATPAKLHEGDLYLCSESLDALEGALGAVCEGIDTVFGPGPRRAFVGVRPPGHHCSASHPSGFCWVNNVHVGIMHAALNHGLTHAAIIDFDLHHGDGSQSIAWEQNKRSVSTTKNSAQWKKTSVGYFSLHDINSYPCEGGDDEKVKNASLCIDNAHGQTIWNVHLQPWATEEEFWELYESKYTVILEKARLYLKNQVRRVRALNLEPKAAIFLSAGFDASEWESQGMQRHQSNVPTDFYARISQDVVKLAAEEGLGVEGRVISVLEGGYSDRAIASGTCSHISGLAGNQRLDSVPTGIDSLGSEMGRRMNGLGKEPIYEADEGLASLHPYNPSWWAGPQLDKLEDLMAGPPDIPKKPRQVTPSTYSSPTQASTAKVAGPIRMRRSFSGLSAANKAMAIQPPSPPPPEVPWHVAAHELSKLLIPVDRQTNSCKHEDLNAEATRIRQARQATLAGVTPAATPDRSSSRMALRGRKPKSTLPIDEEELKTNRRRTVATTTVATPVKGTHRDPKALPAAPQSARRSTRRMSGASTMPVTSPTDELPPLPSNNRDFLQEQQQPAAEAPAQTPVQTPVQGPDPLPMKKTRTPTSTRKEPAAKSARAAKKTTTPIGERDSKPSDQRASTTLENTSEDMDSITSGMKKIKINLITQSQREARERSKAAAAAAAAAAAGQAAPATGRSSSARSGRSTPLASPTPELQSTVASLGDGTSDPLTPGGDGNLPTPSIADRISAWTTPDSEPPSKMKEEVDFESIDKGAPATALPSPGPRRTGTPTPSIYVPRVSVQPSSSDTQSPIDPPDLFIPYQPEGPPPAAVAPSSEPLKWLPPNMTDPSAANTPMPSPSPVKAKRQESHNLFHYTPGSIPFAPRPKEPTNTDMSPQ</sequence>
<protein>
    <submittedName>
        <fullName evidence="3">Histone deacetylase HOS3</fullName>
    </submittedName>
</protein>
<dbReference type="PANTHER" id="PTHR47558:SF1">
    <property type="entry name" value="HISTONE DEACETYLASE HOS3"/>
    <property type="match status" value="1"/>
</dbReference>
<dbReference type="PRINTS" id="PR01270">
    <property type="entry name" value="HDASUPER"/>
</dbReference>
<gene>
    <name evidence="3" type="ORF">GMORB2_6645</name>
</gene>
<feature type="compositionally biased region" description="Low complexity" evidence="1">
    <location>
        <begin position="59"/>
        <end position="92"/>
    </location>
</feature>
<dbReference type="SUPFAM" id="SSF52768">
    <property type="entry name" value="Arginase/deacetylase"/>
    <property type="match status" value="1"/>
</dbReference>
<dbReference type="InterPro" id="IPR023801">
    <property type="entry name" value="His_deacetylse_dom"/>
</dbReference>
<dbReference type="CDD" id="cd09998">
    <property type="entry name" value="HDAC_Hos3"/>
    <property type="match status" value="1"/>
</dbReference>
<dbReference type="InterPro" id="IPR000286">
    <property type="entry name" value="HDACs"/>
</dbReference>
<dbReference type="InterPro" id="IPR037138">
    <property type="entry name" value="His_deacetylse_dom_sf"/>
</dbReference>
<name>A0A9P4YWJ2_9HYPO</name>
<feature type="region of interest" description="Disordered" evidence="1">
    <location>
        <begin position="288"/>
        <end position="307"/>
    </location>
</feature>
<evidence type="ECO:0000256" key="1">
    <source>
        <dbReference type="SAM" id="MobiDB-lite"/>
    </source>
</evidence>
<dbReference type="InterPro" id="IPR053244">
    <property type="entry name" value="HDAC_HD_type_1"/>
</dbReference>
<feature type="compositionally biased region" description="Low complexity" evidence="1">
    <location>
        <begin position="27"/>
        <end position="38"/>
    </location>
</feature>
<dbReference type="GO" id="GO:0005634">
    <property type="term" value="C:nucleus"/>
    <property type="evidence" value="ECO:0007669"/>
    <property type="project" value="TreeGrafter"/>
</dbReference>
<reference evidence="3" key="1">
    <citation type="submission" date="2020-03" db="EMBL/GenBank/DDBJ databases">
        <title>Site-based positive gene gene selection in Geosmithia morbida across the United States reveals a broad range of putative effectors and factors for local host and environmental adapation.</title>
        <authorList>
            <person name="Onufrak A."/>
            <person name="Murdoch R.W."/>
            <person name="Gazis R."/>
            <person name="Huff M."/>
            <person name="Staton M."/>
            <person name="Klingeman W."/>
            <person name="Hadziabdic D."/>
        </authorList>
    </citation>
    <scope>NUCLEOTIDE SEQUENCE</scope>
    <source>
        <strain evidence="3">1262</strain>
    </source>
</reference>
<feature type="compositionally biased region" description="Low complexity" evidence="1">
    <location>
        <begin position="1069"/>
        <end position="1078"/>
    </location>
</feature>
<keyword evidence="4" id="KW-1185">Reference proteome</keyword>
<dbReference type="RefSeq" id="XP_035321749.1">
    <property type="nucleotide sequence ID" value="XM_035468615.1"/>
</dbReference>
<feature type="region of interest" description="Disordered" evidence="1">
    <location>
        <begin position="1"/>
        <end position="140"/>
    </location>
</feature>
<feature type="compositionally biased region" description="Pro residues" evidence="1">
    <location>
        <begin position="125"/>
        <end position="135"/>
    </location>
</feature>
<feature type="compositionally biased region" description="Polar residues" evidence="1">
    <location>
        <begin position="663"/>
        <end position="676"/>
    </location>
</feature>
<proteinExistence type="predicted"/>
<evidence type="ECO:0000259" key="2">
    <source>
        <dbReference type="Pfam" id="PF00850"/>
    </source>
</evidence>
<dbReference type="Gene3D" id="3.40.800.20">
    <property type="entry name" value="Histone deacetylase domain"/>
    <property type="match status" value="1"/>
</dbReference>
<feature type="compositionally biased region" description="Low complexity" evidence="1">
    <location>
        <begin position="898"/>
        <end position="909"/>
    </location>
</feature>
<dbReference type="PANTHER" id="PTHR47558">
    <property type="entry name" value="HISTONE DEACETYLASE HOS3"/>
    <property type="match status" value="1"/>
</dbReference>
<feature type="compositionally biased region" description="Polar residues" evidence="1">
    <location>
        <begin position="831"/>
        <end position="841"/>
    </location>
</feature>